<evidence type="ECO:0000313" key="2">
    <source>
        <dbReference type="EMBL" id="CAF9940078.1"/>
    </source>
</evidence>
<proteinExistence type="predicted"/>
<feature type="compositionally biased region" description="Low complexity" evidence="1">
    <location>
        <begin position="130"/>
        <end position="152"/>
    </location>
</feature>
<feature type="compositionally biased region" description="Pro residues" evidence="1">
    <location>
        <begin position="1"/>
        <end position="12"/>
    </location>
</feature>
<dbReference type="OrthoDB" id="2367685at2759"/>
<evidence type="ECO:0008006" key="4">
    <source>
        <dbReference type="Google" id="ProtNLM"/>
    </source>
</evidence>
<reference evidence="2" key="1">
    <citation type="submission" date="2021-03" db="EMBL/GenBank/DDBJ databases">
        <authorList>
            <person name="Tagirdzhanova G."/>
        </authorList>
    </citation>
    <scope>NUCLEOTIDE SEQUENCE</scope>
</reference>
<keyword evidence="3" id="KW-1185">Reference proteome</keyword>
<comment type="caution">
    <text evidence="2">The sequence shown here is derived from an EMBL/GenBank/DDBJ whole genome shotgun (WGS) entry which is preliminary data.</text>
</comment>
<feature type="compositionally biased region" description="Polar residues" evidence="1">
    <location>
        <begin position="14"/>
        <end position="37"/>
    </location>
</feature>
<evidence type="ECO:0000256" key="1">
    <source>
        <dbReference type="SAM" id="MobiDB-lite"/>
    </source>
</evidence>
<dbReference type="EMBL" id="CAJPDS010000145">
    <property type="protein sequence ID" value="CAF9940078.1"/>
    <property type="molecule type" value="Genomic_DNA"/>
</dbReference>
<accession>A0A8H3J3M2</accession>
<feature type="region of interest" description="Disordered" evidence="1">
    <location>
        <begin position="1"/>
        <end position="62"/>
    </location>
</feature>
<evidence type="ECO:0000313" key="3">
    <source>
        <dbReference type="Proteomes" id="UP000664521"/>
    </source>
</evidence>
<dbReference type="Gene3D" id="2.20.70.10">
    <property type="match status" value="1"/>
</dbReference>
<dbReference type="Proteomes" id="UP000664521">
    <property type="component" value="Unassembled WGS sequence"/>
</dbReference>
<feature type="compositionally biased region" description="Basic and acidic residues" evidence="1">
    <location>
        <begin position="44"/>
        <end position="54"/>
    </location>
</feature>
<dbReference type="AlphaFoldDB" id="A0A8H3J3M2"/>
<feature type="region of interest" description="Disordered" evidence="1">
    <location>
        <begin position="93"/>
        <end position="184"/>
    </location>
</feature>
<protein>
    <recommendedName>
        <fullName evidence="4">WW domain-containing protein</fullName>
    </recommendedName>
</protein>
<name>A0A8H3J3M2_9LECA</name>
<gene>
    <name evidence="2" type="ORF">HETSPECPRED_002157</name>
</gene>
<sequence length="301" mass="33391">MSDPIPSEPPPSYSDATAQGSSRPTHLQPPQSSTHQVRNGIPPEYRRSMEDEGRPLPSGWLRQYDSQVHHQFFVDTNRNPPRSIWQHPYDDEEYMNSLSPQERARIQSLHKTPSRADIEAESSGDDEPHPSSTSPSTARPATTQTTQPANTAFDPKPSFGRKMKDKLTGTTHEQREAARRQRAIAEQQAYERHRKLREAMVKAMQTGQPQLLGKDRDGQDVYIQPPQQQQGFNNMVPPGRYGYNPWQGGGGPYGYPNAGYARPAYPYGRPYGRGYGGGYGLPLAGGLMGGLLLGDMIGGGF</sequence>
<organism evidence="2 3">
    <name type="scientific">Heterodermia speciosa</name>
    <dbReference type="NCBI Taxonomy" id="116794"/>
    <lineage>
        <taxon>Eukaryota</taxon>
        <taxon>Fungi</taxon>
        <taxon>Dikarya</taxon>
        <taxon>Ascomycota</taxon>
        <taxon>Pezizomycotina</taxon>
        <taxon>Lecanoromycetes</taxon>
        <taxon>OSLEUM clade</taxon>
        <taxon>Lecanoromycetidae</taxon>
        <taxon>Caliciales</taxon>
        <taxon>Physciaceae</taxon>
        <taxon>Heterodermia</taxon>
    </lineage>
</organism>